<dbReference type="CDD" id="cd07983">
    <property type="entry name" value="LPLAT_DUF374-like"/>
    <property type="match status" value="1"/>
</dbReference>
<dbReference type="Proteomes" id="UP001237780">
    <property type="component" value="Unassembled WGS sequence"/>
</dbReference>
<sequence>MTRQNDEMPTSEIMVASKSSPKKKNGLLKRFWRSVRGPLANSPVVRTMIVWLITQFFRLVNATNPRLAGSSDVEDMKRGGEPFIAVAWHGQHLMAPFLMPRNVRFVAMFSRSKDAELNARVAESFGVEIIRGSGGRDRAKGAEKGGARALLALKKALKDGKTAAMIADIPHGTPRQSGIGVILLAKLSGRPILPICYLTSRRKVLEKSWDKTTVPLPFGKSGLIVGDPIFVPQDADDAMLEAKRVELTDSLNANTLRVHTLVDGAI</sequence>
<dbReference type="Pfam" id="PF04028">
    <property type="entry name" value="DUF374"/>
    <property type="match status" value="1"/>
</dbReference>
<dbReference type="EMBL" id="JAUSZT010000003">
    <property type="protein sequence ID" value="MDQ0998276.1"/>
    <property type="molecule type" value="Genomic_DNA"/>
</dbReference>
<keyword evidence="3" id="KW-1185">Reference proteome</keyword>
<name>A0ABU0SC98_9HYPH</name>
<feature type="domain" description="DUF374" evidence="1">
    <location>
        <begin position="100"/>
        <end position="172"/>
    </location>
</feature>
<protein>
    <submittedName>
        <fullName evidence="2">Lysophospholipid acyltransferase (LPLAT)-like uncharacterized protein</fullName>
    </submittedName>
</protein>
<dbReference type="InterPro" id="IPR007172">
    <property type="entry name" value="DUF374"/>
</dbReference>
<proteinExistence type="predicted"/>
<accession>A0ABU0SC98</accession>
<evidence type="ECO:0000313" key="2">
    <source>
        <dbReference type="EMBL" id="MDQ0998276.1"/>
    </source>
</evidence>
<organism evidence="2 3">
    <name type="scientific">Phyllobacterium ifriqiyense</name>
    <dbReference type="NCBI Taxonomy" id="314238"/>
    <lineage>
        <taxon>Bacteria</taxon>
        <taxon>Pseudomonadati</taxon>
        <taxon>Pseudomonadota</taxon>
        <taxon>Alphaproteobacteria</taxon>
        <taxon>Hyphomicrobiales</taxon>
        <taxon>Phyllobacteriaceae</taxon>
        <taxon>Phyllobacterium</taxon>
    </lineage>
</organism>
<gene>
    <name evidence="2" type="ORF">QFZ34_003458</name>
</gene>
<comment type="caution">
    <text evidence="2">The sequence shown here is derived from an EMBL/GenBank/DDBJ whole genome shotgun (WGS) entry which is preliminary data.</text>
</comment>
<evidence type="ECO:0000259" key="1">
    <source>
        <dbReference type="Pfam" id="PF04028"/>
    </source>
</evidence>
<evidence type="ECO:0000313" key="3">
    <source>
        <dbReference type="Proteomes" id="UP001237780"/>
    </source>
</evidence>
<reference evidence="2 3" key="1">
    <citation type="submission" date="2023-07" db="EMBL/GenBank/DDBJ databases">
        <title>Comparative genomics of wheat-associated soil bacteria to identify genetic determinants of phenazine resistance.</title>
        <authorList>
            <person name="Mouncey N."/>
        </authorList>
    </citation>
    <scope>NUCLEOTIDE SEQUENCE [LARGE SCALE GENOMIC DNA]</scope>
    <source>
        <strain evidence="2 3">W4I11</strain>
    </source>
</reference>